<dbReference type="EMBL" id="JBHSMT010000028">
    <property type="protein sequence ID" value="MFC5475764.1"/>
    <property type="molecule type" value="Genomic_DNA"/>
</dbReference>
<proteinExistence type="predicted"/>
<reference evidence="2" key="1">
    <citation type="journal article" date="2019" name="Int. J. Syst. Evol. Microbiol.">
        <title>The Global Catalogue of Microorganisms (GCM) 10K type strain sequencing project: providing services to taxonomists for standard genome sequencing and annotation.</title>
        <authorList>
            <consortium name="The Broad Institute Genomics Platform"/>
            <consortium name="The Broad Institute Genome Sequencing Center for Infectious Disease"/>
            <person name="Wu L."/>
            <person name="Ma J."/>
        </authorList>
    </citation>
    <scope>NUCLEOTIDE SEQUENCE [LARGE SCALE GENOMIC DNA]</scope>
    <source>
        <strain evidence="2">JCM 17066</strain>
    </source>
</reference>
<gene>
    <name evidence="1" type="ORF">ACFPM8_17520</name>
</gene>
<comment type="caution">
    <text evidence="1">The sequence shown here is derived from an EMBL/GenBank/DDBJ whole genome shotgun (WGS) entry which is preliminary data.</text>
</comment>
<sequence length="358" mass="40890">MSTNITRFMQEDIYDWFFKNISEDVKPSFLARKDFWVVPVSTSDPEYANIVDHLKARFTATKIESCREIEGLGIAVVREGDKTLVCGAYKDGQSKLVVSDVAIGGINPYSLSFLQKMAFVSKLDARTSNPIDSQVWKNDPIFESDVETYLPEIICFEVETESSNSSDVLILKFLLSLELGSKNVKAFRDDLIAVMLSIPNAEHDWLAQQLLYAVLSRRDSNFYAELYKLVEFFFPLFKISKLKKSINFSGSHLKLLDICMTDLGWHVNHQLGSRLALNYASVEFAEVMLKKAFVISEDEEKRFKEDAMEKITELRHSLIHQIFKQNDPAEADITRATRSLLVFLSSSFEKYNAELANH</sequence>
<dbReference type="RefSeq" id="WP_378999356.1">
    <property type="nucleotide sequence ID" value="NZ_JBHSMT010000028.1"/>
</dbReference>
<protein>
    <recommendedName>
        <fullName evidence="3">Apea-like HEPN domain-containing protein</fullName>
    </recommendedName>
</protein>
<name>A0ABW0MD54_9BURK</name>
<accession>A0ABW0MD54</accession>
<organism evidence="1 2">
    <name type="scientific">Paraherbaspirillum soli</name>
    <dbReference type="NCBI Taxonomy" id="631222"/>
    <lineage>
        <taxon>Bacteria</taxon>
        <taxon>Pseudomonadati</taxon>
        <taxon>Pseudomonadota</taxon>
        <taxon>Betaproteobacteria</taxon>
        <taxon>Burkholderiales</taxon>
        <taxon>Oxalobacteraceae</taxon>
        <taxon>Paraherbaspirillum</taxon>
    </lineage>
</organism>
<evidence type="ECO:0000313" key="1">
    <source>
        <dbReference type="EMBL" id="MFC5475764.1"/>
    </source>
</evidence>
<keyword evidence="2" id="KW-1185">Reference proteome</keyword>
<evidence type="ECO:0008006" key="3">
    <source>
        <dbReference type="Google" id="ProtNLM"/>
    </source>
</evidence>
<dbReference type="Proteomes" id="UP001596045">
    <property type="component" value="Unassembled WGS sequence"/>
</dbReference>
<evidence type="ECO:0000313" key="2">
    <source>
        <dbReference type="Proteomes" id="UP001596045"/>
    </source>
</evidence>